<dbReference type="PROSITE" id="PS50075">
    <property type="entry name" value="CARRIER"/>
    <property type="match status" value="1"/>
</dbReference>
<dbReference type="GO" id="GO:0000036">
    <property type="term" value="F:acyl carrier activity"/>
    <property type="evidence" value="ECO:0007669"/>
    <property type="project" value="TreeGrafter"/>
</dbReference>
<dbReference type="GO" id="GO:0009245">
    <property type="term" value="P:lipid A biosynthetic process"/>
    <property type="evidence" value="ECO:0007669"/>
    <property type="project" value="TreeGrafter"/>
</dbReference>
<protein>
    <submittedName>
        <fullName evidence="4">Acyl carrier protein</fullName>
    </submittedName>
</protein>
<dbReference type="Pfam" id="PF00550">
    <property type="entry name" value="PP-binding"/>
    <property type="match status" value="1"/>
</dbReference>
<evidence type="ECO:0000313" key="4">
    <source>
        <dbReference type="EMBL" id="MPN27269.1"/>
    </source>
</evidence>
<organism evidence="4">
    <name type="scientific">bioreactor metagenome</name>
    <dbReference type="NCBI Taxonomy" id="1076179"/>
    <lineage>
        <taxon>unclassified sequences</taxon>
        <taxon>metagenomes</taxon>
        <taxon>ecological metagenomes</taxon>
    </lineage>
</organism>
<dbReference type="EMBL" id="VSSQ01077094">
    <property type="protein sequence ID" value="MPN27269.1"/>
    <property type="molecule type" value="Genomic_DNA"/>
</dbReference>
<dbReference type="GO" id="GO:0005829">
    <property type="term" value="C:cytosol"/>
    <property type="evidence" value="ECO:0007669"/>
    <property type="project" value="TreeGrafter"/>
</dbReference>
<name>A0A645GN10_9ZZZZ</name>
<keyword evidence="2" id="KW-0597">Phosphoprotein</keyword>
<feature type="domain" description="Carrier" evidence="3">
    <location>
        <begin position="1"/>
        <end position="75"/>
    </location>
</feature>
<dbReference type="NCBIfam" id="TIGR00517">
    <property type="entry name" value="acyl_carrier"/>
    <property type="match status" value="1"/>
</dbReference>
<dbReference type="NCBIfam" id="NF002148">
    <property type="entry name" value="PRK00982.1-2"/>
    <property type="match status" value="1"/>
</dbReference>
<comment type="caution">
    <text evidence="4">The sequence shown here is derived from an EMBL/GenBank/DDBJ whole genome shotgun (WGS) entry which is preliminary data.</text>
</comment>
<dbReference type="InterPro" id="IPR003231">
    <property type="entry name" value="ACP"/>
</dbReference>
<sequence length="76" mass="8429">MVFDELTAMITNQLKAAPEKVTREARLVEDLGADSANVMVLIMDIEDHYGIQVEDSAITSLKTVGDVVDYIEEKTK</sequence>
<dbReference type="InterPro" id="IPR036736">
    <property type="entry name" value="ACP-like_sf"/>
</dbReference>
<dbReference type="Gene3D" id="1.10.1200.10">
    <property type="entry name" value="ACP-like"/>
    <property type="match status" value="1"/>
</dbReference>
<dbReference type="InterPro" id="IPR009081">
    <property type="entry name" value="PP-bd_ACP"/>
</dbReference>
<dbReference type="AlphaFoldDB" id="A0A645GN10"/>
<gene>
    <name evidence="4" type="primary">acpP_80</name>
    <name evidence="4" type="ORF">SDC9_174699</name>
</gene>
<dbReference type="GO" id="GO:0000035">
    <property type="term" value="F:acyl binding"/>
    <property type="evidence" value="ECO:0007669"/>
    <property type="project" value="TreeGrafter"/>
</dbReference>
<accession>A0A645GN10</accession>
<dbReference type="HAMAP" id="MF_01217">
    <property type="entry name" value="Acyl_carrier"/>
    <property type="match status" value="1"/>
</dbReference>
<evidence type="ECO:0000256" key="1">
    <source>
        <dbReference type="ARBA" id="ARBA00022450"/>
    </source>
</evidence>
<keyword evidence="1" id="KW-0596">Phosphopantetheine</keyword>
<evidence type="ECO:0000259" key="3">
    <source>
        <dbReference type="PROSITE" id="PS50075"/>
    </source>
</evidence>
<proteinExistence type="inferred from homology"/>
<reference evidence="4" key="1">
    <citation type="submission" date="2019-08" db="EMBL/GenBank/DDBJ databases">
        <authorList>
            <person name="Kucharzyk K."/>
            <person name="Murdoch R.W."/>
            <person name="Higgins S."/>
            <person name="Loffler F."/>
        </authorList>
    </citation>
    <scope>NUCLEOTIDE SEQUENCE</scope>
</reference>
<dbReference type="NCBIfam" id="NF002150">
    <property type="entry name" value="PRK00982.1-4"/>
    <property type="match status" value="1"/>
</dbReference>
<dbReference type="SUPFAM" id="SSF47336">
    <property type="entry name" value="ACP-like"/>
    <property type="match status" value="1"/>
</dbReference>
<dbReference type="GO" id="GO:0016020">
    <property type="term" value="C:membrane"/>
    <property type="evidence" value="ECO:0007669"/>
    <property type="project" value="GOC"/>
</dbReference>
<evidence type="ECO:0000256" key="2">
    <source>
        <dbReference type="ARBA" id="ARBA00022553"/>
    </source>
</evidence>
<dbReference type="PANTHER" id="PTHR20863:SF76">
    <property type="entry name" value="CARRIER DOMAIN-CONTAINING PROTEIN"/>
    <property type="match status" value="1"/>
</dbReference>
<dbReference type="PANTHER" id="PTHR20863">
    <property type="entry name" value="ACYL CARRIER PROTEIN"/>
    <property type="match status" value="1"/>
</dbReference>